<organism evidence="9 10">
    <name type="scientific">Paenibacillus selenitireducens</name>
    <dbReference type="NCBI Taxonomy" id="1324314"/>
    <lineage>
        <taxon>Bacteria</taxon>
        <taxon>Bacillati</taxon>
        <taxon>Bacillota</taxon>
        <taxon>Bacilli</taxon>
        <taxon>Bacillales</taxon>
        <taxon>Paenibacillaceae</taxon>
        <taxon>Paenibacillus</taxon>
    </lineage>
</organism>
<dbReference type="GO" id="GO:0030170">
    <property type="term" value="F:pyridoxal phosphate binding"/>
    <property type="evidence" value="ECO:0007669"/>
    <property type="project" value="InterPro"/>
</dbReference>
<keyword evidence="7" id="KW-0804">Transcription</keyword>
<name>A0A1T2XJV3_9BACL</name>
<comment type="similarity">
    <text evidence="2">In the C-terminal section; belongs to the class-I pyridoxal-phosphate-dependent aminotransferase family.</text>
</comment>
<dbReference type="AlphaFoldDB" id="A0A1T2XJV3"/>
<keyword evidence="3" id="KW-0032">Aminotransferase</keyword>
<dbReference type="InterPro" id="IPR036388">
    <property type="entry name" value="WH-like_DNA-bd_sf"/>
</dbReference>
<reference evidence="9 10" key="1">
    <citation type="submission" date="2017-01" db="EMBL/GenBank/DDBJ databases">
        <title>Genome analysis of Paenibacillus selenitrireducens ES3-24.</title>
        <authorList>
            <person name="Xu D."/>
            <person name="Yao R."/>
            <person name="Zheng S."/>
        </authorList>
    </citation>
    <scope>NUCLEOTIDE SEQUENCE [LARGE SCALE GENOMIC DNA]</scope>
    <source>
        <strain evidence="9 10">ES3-24</strain>
    </source>
</reference>
<evidence type="ECO:0000256" key="1">
    <source>
        <dbReference type="ARBA" id="ARBA00001933"/>
    </source>
</evidence>
<dbReference type="InterPro" id="IPR036390">
    <property type="entry name" value="WH_DNA-bd_sf"/>
</dbReference>
<evidence type="ECO:0000256" key="7">
    <source>
        <dbReference type="ARBA" id="ARBA00023163"/>
    </source>
</evidence>
<dbReference type="Gene3D" id="1.10.10.10">
    <property type="entry name" value="Winged helix-like DNA-binding domain superfamily/Winged helix DNA-binding domain"/>
    <property type="match status" value="1"/>
</dbReference>
<dbReference type="InterPro" id="IPR015424">
    <property type="entry name" value="PyrdxlP-dep_Trfase"/>
</dbReference>
<evidence type="ECO:0000259" key="8">
    <source>
        <dbReference type="PROSITE" id="PS50949"/>
    </source>
</evidence>
<dbReference type="GO" id="GO:0008483">
    <property type="term" value="F:transaminase activity"/>
    <property type="evidence" value="ECO:0007669"/>
    <property type="project" value="UniProtKB-KW"/>
</dbReference>
<protein>
    <submittedName>
        <fullName evidence="9">Transcriptional regulator</fullName>
    </submittedName>
</protein>
<keyword evidence="3" id="KW-0808">Transferase</keyword>
<dbReference type="InterPro" id="IPR000524">
    <property type="entry name" value="Tscrpt_reg_HTH_GntR"/>
</dbReference>
<feature type="domain" description="HTH gntR-type" evidence="8">
    <location>
        <begin position="15"/>
        <end position="83"/>
    </location>
</feature>
<proteinExistence type="inferred from homology"/>
<dbReference type="PANTHER" id="PTHR46577:SF1">
    <property type="entry name" value="HTH-TYPE TRANSCRIPTIONAL REGULATORY PROTEIN GABR"/>
    <property type="match status" value="1"/>
</dbReference>
<evidence type="ECO:0000256" key="3">
    <source>
        <dbReference type="ARBA" id="ARBA00022576"/>
    </source>
</evidence>
<dbReference type="EMBL" id="MSZX01000002">
    <property type="protein sequence ID" value="OPA80151.1"/>
    <property type="molecule type" value="Genomic_DNA"/>
</dbReference>
<dbReference type="Proteomes" id="UP000190188">
    <property type="component" value="Unassembled WGS sequence"/>
</dbReference>
<dbReference type="GO" id="GO:0003677">
    <property type="term" value="F:DNA binding"/>
    <property type="evidence" value="ECO:0007669"/>
    <property type="project" value="UniProtKB-KW"/>
</dbReference>
<dbReference type="CDD" id="cd07377">
    <property type="entry name" value="WHTH_GntR"/>
    <property type="match status" value="1"/>
</dbReference>
<evidence type="ECO:0000256" key="5">
    <source>
        <dbReference type="ARBA" id="ARBA00023015"/>
    </source>
</evidence>
<dbReference type="PROSITE" id="PS50949">
    <property type="entry name" value="HTH_GNTR"/>
    <property type="match status" value="1"/>
</dbReference>
<gene>
    <name evidence="9" type="ORF">BVG16_05235</name>
</gene>
<keyword evidence="6" id="KW-0238">DNA-binding</keyword>
<dbReference type="SUPFAM" id="SSF53383">
    <property type="entry name" value="PLP-dependent transferases"/>
    <property type="match status" value="1"/>
</dbReference>
<evidence type="ECO:0000256" key="2">
    <source>
        <dbReference type="ARBA" id="ARBA00005384"/>
    </source>
</evidence>
<evidence type="ECO:0000256" key="4">
    <source>
        <dbReference type="ARBA" id="ARBA00022898"/>
    </source>
</evidence>
<dbReference type="InterPro" id="IPR004839">
    <property type="entry name" value="Aminotransferase_I/II_large"/>
</dbReference>
<dbReference type="Pfam" id="PF00392">
    <property type="entry name" value="GntR"/>
    <property type="match status" value="1"/>
</dbReference>
<dbReference type="SUPFAM" id="SSF46785">
    <property type="entry name" value="Winged helix' DNA-binding domain"/>
    <property type="match status" value="1"/>
</dbReference>
<dbReference type="OrthoDB" id="9808770at2"/>
<comment type="caution">
    <text evidence="9">The sequence shown here is derived from an EMBL/GenBank/DDBJ whole genome shotgun (WGS) entry which is preliminary data.</text>
</comment>
<evidence type="ECO:0000313" key="10">
    <source>
        <dbReference type="Proteomes" id="UP000190188"/>
    </source>
</evidence>
<keyword evidence="10" id="KW-1185">Reference proteome</keyword>
<sequence>MDFLVPFDSYLKEYRYKYLALFHALRSAIVAGNIPNGTKLPSSREMSGMYQLSRGSVNQVYDMLLAEGYVTAAVGRGTYVNYEAPDRLEHDIPVTEQIRLSDWGERISCEGAYRTDALLAHEATATSVINLEMGQPVQEGFPVEAWCHAMYQEVRQLEALRQDSEPIHPAGYEPLREAIALHLRRMRGIQARGEQVFIFNGSMQAIALLMQLLVNPGDGVVVESPGYGGIQRAIEAAGGILIANAVDEQGIIVREWTEKLLFVTPSRQFPTGAVLSLERRQQLLAWAARHKAIIIEDDYDSEIRYGGRPIEPLKTLDQEDRVVYIGTFSKTMYNGLRIGYAVLPTSLIKPMERAKQLYEPSPTSVLEQRALAAFIQNGHYERHLRRLRRIYSKKYAYFYRMMQEHVGHLFNIISCDAGMHIYAIWNGDPEAYEAFRLSAAKEGVRWSDGRRFHLLSNAPATACFGFAHLQEEDLLRGVLRMKTAWEKTKYVREPGSIIKDQKLSQISRRESDD</sequence>
<dbReference type="SMART" id="SM00345">
    <property type="entry name" value="HTH_GNTR"/>
    <property type="match status" value="1"/>
</dbReference>
<dbReference type="STRING" id="1324314.BVG16_05235"/>
<dbReference type="PANTHER" id="PTHR46577">
    <property type="entry name" value="HTH-TYPE TRANSCRIPTIONAL REGULATORY PROTEIN GABR"/>
    <property type="match status" value="1"/>
</dbReference>
<keyword evidence="5" id="KW-0805">Transcription regulation</keyword>
<evidence type="ECO:0000313" key="9">
    <source>
        <dbReference type="EMBL" id="OPA80151.1"/>
    </source>
</evidence>
<accession>A0A1T2XJV3</accession>
<keyword evidence="4" id="KW-0663">Pyridoxal phosphate</keyword>
<dbReference type="Gene3D" id="3.40.640.10">
    <property type="entry name" value="Type I PLP-dependent aspartate aminotransferase-like (Major domain)"/>
    <property type="match status" value="1"/>
</dbReference>
<dbReference type="Pfam" id="PF00155">
    <property type="entry name" value="Aminotran_1_2"/>
    <property type="match status" value="1"/>
</dbReference>
<dbReference type="InterPro" id="IPR015421">
    <property type="entry name" value="PyrdxlP-dep_Trfase_major"/>
</dbReference>
<dbReference type="GO" id="GO:0003700">
    <property type="term" value="F:DNA-binding transcription factor activity"/>
    <property type="evidence" value="ECO:0007669"/>
    <property type="project" value="InterPro"/>
</dbReference>
<dbReference type="RefSeq" id="WP_078497499.1">
    <property type="nucleotide sequence ID" value="NZ_MSZX01000002.1"/>
</dbReference>
<dbReference type="InterPro" id="IPR051446">
    <property type="entry name" value="HTH_trans_reg/aminotransferase"/>
</dbReference>
<comment type="cofactor">
    <cofactor evidence="1">
        <name>pyridoxal 5'-phosphate</name>
        <dbReference type="ChEBI" id="CHEBI:597326"/>
    </cofactor>
</comment>
<dbReference type="CDD" id="cd00609">
    <property type="entry name" value="AAT_like"/>
    <property type="match status" value="1"/>
</dbReference>
<evidence type="ECO:0000256" key="6">
    <source>
        <dbReference type="ARBA" id="ARBA00023125"/>
    </source>
</evidence>